<dbReference type="KEGG" id="crie:AK829_02470"/>
<accession>A0A0K1R9Y7</accession>
<dbReference type="EMBL" id="CP012342">
    <property type="protein sequence ID" value="AKV58219.1"/>
    <property type="molecule type" value="Genomic_DNA"/>
</dbReference>
<name>A0A0K1R9Y7_9CORY</name>
<organism evidence="2 3">
    <name type="scientific">Corynebacterium riegelii</name>
    <dbReference type="NCBI Taxonomy" id="156976"/>
    <lineage>
        <taxon>Bacteria</taxon>
        <taxon>Bacillati</taxon>
        <taxon>Actinomycetota</taxon>
        <taxon>Actinomycetes</taxon>
        <taxon>Mycobacteriales</taxon>
        <taxon>Corynebacteriaceae</taxon>
        <taxon>Corynebacterium</taxon>
    </lineage>
</organism>
<feature type="transmembrane region" description="Helical" evidence="1">
    <location>
        <begin position="70"/>
        <end position="89"/>
    </location>
</feature>
<protein>
    <submittedName>
        <fullName evidence="2">Uncharacterized protein</fullName>
    </submittedName>
</protein>
<keyword evidence="3" id="KW-1185">Reference proteome</keyword>
<evidence type="ECO:0000313" key="3">
    <source>
        <dbReference type="Proteomes" id="UP000060016"/>
    </source>
</evidence>
<proteinExistence type="predicted"/>
<reference evidence="2 3" key="1">
    <citation type="submission" date="2015-08" db="EMBL/GenBank/DDBJ databases">
        <authorList>
            <person name="Babu N.S."/>
            <person name="Beckwith C.J."/>
            <person name="Beseler K.G."/>
            <person name="Brison A."/>
            <person name="Carone J.V."/>
            <person name="Caskin T.P."/>
            <person name="Diamond M."/>
            <person name="Durham M.E."/>
            <person name="Foxe J.M."/>
            <person name="Go M."/>
            <person name="Henderson B.A."/>
            <person name="Jones I.B."/>
            <person name="McGettigan J.A."/>
            <person name="Micheletti S.J."/>
            <person name="Nasrallah M.E."/>
            <person name="Ortiz D."/>
            <person name="Piller C.R."/>
            <person name="Privatt S.R."/>
            <person name="Schneider S.L."/>
            <person name="Sharp S."/>
            <person name="Smith T.C."/>
            <person name="Stanton J.D."/>
            <person name="Ullery H.E."/>
            <person name="Wilson R.J."/>
            <person name="Serrano M.G."/>
            <person name="Buck G."/>
            <person name="Lee V."/>
            <person name="Wang Y."/>
            <person name="Carvalho R."/>
            <person name="Voegtly L."/>
            <person name="Shi R."/>
            <person name="Duckworth R."/>
            <person name="Johnson A."/>
            <person name="Loviza R."/>
            <person name="Walstead R."/>
            <person name="Shah Z."/>
            <person name="Kiflezghi M."/>
            <person name="Wade K."/>
            <person name="Ball S.L."/>
            <person name="Bradley K.W."/>
            <person name="Asai D.J."/>
            <person name="Bowman C.A."/>
            <person name="Russell D.A."/>
            <person name="Pope W.H."/>
            <person name="Jacobs-Sera D."/>
            <person name="Hendrix R.W."/>
            <person name="Hatfull G.F."/>
        </authorList>
    </citation>
    <scope>NUCLEOTIDE SEQUENCE [LARGE SCALE GENOMIC DNA]</scope>
    <source>
        <strain evidence="2 3">PUDD_83A45</strain>
    </source>
</reference>
<dbReference type="AlphaFoldDB" id="A0A0K1R9Y7"/>
<feature type="transmembrane region" description="Helical" evidence="1">
    <location>
        <begin position="96"/>
        <end position="117"/>
    </location>
</feature>
<evidence type="ECO:0000256" key="1">
    <source>
        <dbReference type="SAM" id="Phobius"/>
    </source>
</evidence>
<dbReference type="STRING" id="156976.AK829_02470"/>
<feature type="transmembrane region" description="Helical" evidence="1">
    <location>
        <begin position="26"/>
        <end position="50"/>
    </location>
</feature>
<feature type="transmembrane region" description="Helical" evidence="1">
    <location>
        <begin position="129"/>
        <end position="150"/>
    </location>
</feature>
<dbReference type="PATRIC" id="fig|156976.3.peg.491"/>
<keyword evidence="1" id="KW-0812">Transmembrane</keyword>
<keyword evidence="1" id="KW-1133">Transmembrane helix</keyword>
<sequence length="207" mass="22235">MNSTADALAAEERRTGARLADGPYRWVLIACAAIYLVALFLPFVGATSGVQVLIRSSAAQASNVNMTEYLFTWISFASLGVVTTIAMLARRYGLAALGWVLTVISLVFAMFSVWLRNAAAASGGESHGVGAYLAMVAVLVAALAYAPAIIRRSDEQQAITVERAAVQESDELSLLQREAATKPVNPLLVDDRRARAAERHKRTHEEG</sequence>
<gene>
    <name evidence="2" type="ORF">AK829_02470</name>
</gene>
<keyword evidence="1" id="KW-0472">Membrane</keyword>
<evidence type="ECO:0000313" key="2">
    <source>
        <dbReference type="EMBL" id="AKV58219.1"/>
    </source>
</evidence>
<dbReference type="Proteomes" id="UP000060016">
    <property type="component" value="Chromosome"/>
</dbReference>